<dbReference type="Proteomes" id="UP001530377">
    <property type="component" value="Unassembled WGS sequence"/>
</dbReference>
<comment type="caution">
    <text evidence="2">The sequence shown here is derived from an EMBL/GenBank/DDBJ whole genome shotgun (WGS) entry which is preliminary data.</text>
</comment>
<evidence type="ECO:0000313" key="3">
    <source>
        <dbReference type="Proteomes" id="UP001530377"/>
    </source>
</evidence>
<feature type="region of interest" description="Disordered" evidence="1">
    <location>
        <begin position="33"/>
        <end position="145"/>
    </location>
</feature>
<proteinExistence type="predicted"/>
<reference evidence="2 3" key="1">
    <citation type="submission" date="2024-10" db="EMBL/GenBank/DDBJ databases">
        <title>Updated reference genomes for cyclostephanoid diatoms.</title>
        <authorList>
            <person name="Roberts W.R."/>
            <person name="Alverson A.J."/>
        </authorList>
    </citation>
    <scope>NUCLEOTIDE SEQUENCE [LARGE SCALE GENOMIC DNA]</scope>
    <source>
        <strain evidence="2 3">AJA228-03</strain>
    </source>
</reference>
<sequence length="369" mass="40410">HDDGVMLGDNDNPYLAMRAAKIARNERRLRELGLLVASSSSSSSSTSRKRHPPPPPPPSSSSLTPSRRNPRRSAHFPAPISPPNGPQPPPRRSDRISSSSRAMGRGDSSVFVVTPREDVGGSTMIGSTERRPPRSSYLPSVVPPPPGSCGDISVDDTSPHPHISSAPANSVRSVNLDVEVLVLGGRRDDAVDDEGRGGGMLGRMVERTGKECVVRSSIAVASSEDDALRLLGSGTRVSFNKYSGVQEWKNSVFLWVNLGTTDSPNEFLDDGKMVTWYGGSRMHDGSPVIRELLRRGRGGSSSNIVMWCRRYRPEVKAFTPYVCFGRMGYRSHVQGSRPLAFVWDLLDYDGLRKHSDPAVRETFDLFTRR</sequence>
<dbReference type="AlphaFoldDB" id="A0ABD3SG90"/>
<feature type="non-terminal residue" evidence="2">
    <location>
        <position position="1"/>
    </location>
</feature>
<gene>
    <name evidence="2" type="ORF">ACHAXA_010462</name>
</gene>
<dbReference type="EMBL" id="JALLPB020000040">
    <property type="protein sequence ID" value="KAL3823327.1"/>
    <property type="molecule type" value="Genomic_DNA"/>
</dbReference>
<evidence type="ECO:0000313" key="2">
    <source>
        <dbReference type="EMBL" id="KAL3823327.1"/>
    </source>
</evidence>
<keyword evidence="3" id="KW-1185">Reference proteome</keyword>
<name>A0ABD3SG90_9STRA</name>
<evidence type="ECO:0000256" key="1">
    <source>
        <dbReference type="SAM" id="MobiDB-lite"/>
    </source>
</evidence>
<organism evidence="2 3">
    <name type="scientific">Cyclostephanos tholiformis</name>
    <dbReference type="NCBI Taxonomy" id="382380"/>
    <lineage>
        <taxon>Eukaryota</taxon>
        <taxon>Sar</taxon>
        <taxon>Stramenopiles</taxon>
        <taxon>Ochrophyta</taxon>
        <taxon>Bacillariophyta</taxon>
        <taxon>Coscinodiscophyceae</taxon>
        <taxon>Thalassiosirophycidae</taxon>
        <taxon>Stephanodiscales</taxon>
        <taxon>Stephanodiscaceae</taxon>
        <taxon>Cyclostephanos</taxon>
    </lineage>
</organism>
<protein>
    <submittedName>
        <fullName evidence="2">Uncharacterized protein</fullName>
    </submittedName>
</protein>
<feature type="compositionally biased region" description="Low complexity" evidence="1">
    <location>
        <begin position="33"/>
        <end position="46"/>
    </location>
</feature>
<feature type="compositionally biased region" description="Pro residues" evidence="1">
    <location>
        <begin position="79"/>
        <end position="90"/>
    </location>
</feature>
<accession>A0ABD3SG90</accession>